<evidence type="ECO:0000313" key="3">
    <source>
        <dbReference type="Proteomes" id="UP000623467"/>
    </source>
</evidence>
<feature type="compositionally biased region" description="Low complexity" evidence="1">
    <location>
        <begin position="56"/>
        <end position="68"/>
    </location>
</feature>
<feature type="region of interest" description="Disordered" evidence="1">
    <location>
        <begin position="102"/>
        <end position="198"/>
    </location>
</feature>
<dbReference type="Proteomes" id="UP000623467">
    <property type="component" value="Unassembled WGS sequence"/>
</dbReference>
<dbReference type="AlphaFoldDB" id="A0A8H6XC59"/>
<protein>
    <submittedName>
        <fullName evidence="2">Uncharacterized protein</fullName>
    </submittedName>
</protein>
<comment type="caution">
    <text evidence="2">The sequence shown here is derived from an EMBL/GenBank/DDBJ whole genome shotgun (WGS) entry which is preliminary data.</text>
</comment>
<dbReference type="EMBL" id="JACAZH010000033">
    <property type="protein sequence ID" value="KAF7337790.1"/>
    <property type="molecule type" value="Genomic_DNA"/>
</dbReference>
<feature type="region of interest" description="Disordered" evidence="1">
    <location>
        <begin position="1"/>
        <end position="33"/>
    </location>
</feature>
<feature type="compositionally biased region" description="Polar residues" evidence="1">
    <location>
        <begin position="1"/>
        <end position="20"/>
    </location>
</feature>
<feature type="compositionally biased region" description="Basic and acidic residues" evidence="1">
    <location>
        <begin position="173"/>
        <end position="186"/>
    </location>
</feature>
<feature type="compositionally biased region" description="Basic and acidic residues" evidence="1">
    <location>
        <begin position="121"/>
        <end position="130"/>
    </location>
</feature>
<reference evidence="2" key="1">
    <citation type="submission" date="2020-05" db="EMBL/GenBank/DDBJ databases">
        <title>Mycena genomes resolve the evolution of fungal bioluminescence.</title>
        <authorList>
            <person name="Tsai I.J."/>
        </authorList>
    </citation>
    <scope>NUCLEOTIDE SEQUENCE</scope>
    <source>
        <strain evidence="2">160909Yilan</strain>
    </source>
</reference>
<accession>A0A8H6XC59</accession>
<gene>
    <name evidence="2" type="ORF">MSAN_02253000</name>
</gene>
<feature type="compositionally biased region" description="Basic and acidic residues" evidence="1">
    <location>
        <begin position="138"/>
        <end position="147"/>
    </location>
</feature>
<evidence type="ECO:0000256" key="1">
    <source>
        <dbReference type="SAM" id="MobiDB-lite"/>
    </source>
</evidence>
<name>A0A8H6XC59_9AGAR</name>
<feature type="region of interest" description="Disordered" evidence="1">
    <location>
        <begin position="56"/>
        <end position="76"/>
    </location>
</feature>
<keyword evidence="3" id="KW-1185">Reference proteome</keyword>
<dbReference type="OrthoDB" id="2634326at2759"/>
<feature type="compositionally biased region" description="Low complexity" evidence="1">
    <location>
        <begin position="107"/>
        <end position="116"/>
    </location>
</feature>
<organism evidence="2 3">
    <name type="scientific">Mycena sanguinolenta</name>
    <dbReference type="NCBI Taxonomy" id="230812"/>
    <lineage>
        <taxon>Eukaryota</taxon>
        <taxon>Fungi</taxon>
        <taxon>Dikarya</taxon>
        <taxon>Basidiomycota</taxon>
        <taxon>Agaricomycotina</taxon>
        <taxon>Agaricomycetes</taxon>
        <taxon>Agaricomycetidae</taxon>
        <taxon>Agaricales</taxon>
        <taxon>Marasmiineae</taxon>
        <taxon>Mycenaceae</taxon>
        <taxon>Mycena</taxon>
    </lineage>
</organism>
<proteinExistence type="predicted"/>
<evidence type="ECO:0000313" key="2">
    <source>
        <dbReference type="EMBL" id="KAF7337790.1"/>
    </source>
</evidence>
<sequence>MPAQAGPSTSRAQGSFSASASADPVSPRKRKRTQYQPYASHLFYAPLVFFYGVSSHTSSSTVRSPSETTTRHVAPVSSSLLHPLTILKEEEEEAPPRKKALLEKRANVNAKNATAKGGKGKSRDASEKKSRGGGRKKKEGDKAESKKKATKVIIRRPPAISSEERQTTLASKNAERRVARREHARENPQAAIEQRLESGRNRSPTVYAWWLETTLDTAKRQRALHQAVSQHRDDSDLALVTAVVRAFSDHEGQSAIPSDVWLHFPPNTLALLADVARNPTCWDVKRHVKSGAIVVSEPTDPAPVSAVQNYLRRIAVGDTSLEIAGQRSGDQGKTYASSDVLMANRVEFRPLGALDGRVAAYVELGRTPYFITTHANYVPLLPQIDPKQIVLRRDMRYGHDDPVLWPQLYSDAFCHLAAIPKAPTSAYDRAKIGVMWWNPTPKDFVCPASGLTLTCGLGRLSYHRLLELCQAVNALFEEYGRYLQSLPSHTPPTPLFPQLVQTLCLSLERLTIPTTYTRMQLGVVAVQREYLELTGLLRYMTKYKPRMDGLSDPDANPANPDDCLGCFTDDPRVAQIFWKACLPCWFIRPLQAFANENILKIVVPFVATDFLEMVPADGFPPVPTTDRLEDRLPPVLLHLQILVRYSSRARVGGAARGLNPYAAARALAKAQKEAKGPNPNAKTARDKFMPLDRPEMPSTITAWAAALAAIDRSCPPSCGADLPQRYVLPEPVLLVSPEDELRRRTYYHHYRLMRDALMFRLADPTVPPVLLSTQEWRDVLQGKVIAQGKAGTRAQQRSATVEDLLRPAFEACGIDALTEFPVPPNAVPPIHPHSAKELLWELAEMNFRYEFLALDASASGLDRPDECRRCFAGNGLIGLDFRESQRGLAAAAVMDRLPYLLCAAGLCAIEWDAREVRLLERQVATFYAQSFYEVFGRAAVIPMRLEHEIGS</sequence>